<keyword evidence="2" id="KW-1185">Reference proteome</keyword>
<evidence type="ECO:0000313" key="2">
    <source>
        <dbReference type="Proteomes" id="UP001055811"/>
    </source>
</evidence>
<reference evidence="2" key="1">
    <citation type="journal article" date="2022" name="Mol. Ecol. Resour.">
        <title>The genomes of chicory, endive, great burdock and yacon provide insights into Asteraceae palaeo-polyploidization history and plant inulin production.</title>
        <authorList>
            <person name="Fan W."/>
            <person name="Wang S."/>
            <person name="Wang H."/>
            <person name="Wang A."/>
            <person name="Jiang F."/>
            <person name="Liu H."/>
            <person name="Zhao H."/>
            <person name="Xu D."/>
            <person name="Zhang Y."/>
        </authorList>
    </citation>
    <scope>NUCLEOTIDE SEQUENCE [LARGE SCALE GENOMIC DNA]</scope>
    <source>
        <strain evidence="2">cv. Punajuju</strain>
    </source>
</reference>
<evidence type="ECO:0000313" key="1">
    <source>
        <dbReference type="EMBL" id="KAI3765459.1"/>
    </source>
</evidence>
<reference evidence="1 2" key="2">
    <citation type="journal article" date="2022" name="Mol. Ecol. Resour.">
        <title>The genomes of chicory, endive, great burdock and yacon provide insights into Asteraceae paleo-polyploidization history and plant inulin production.</title>
        <authorList>
            <person name="Fan W."/>
            <person name="Wang S."/>
            <person name="Wang H."/>
            <person name="Wang A."/>
            <person name="Jiang F."/>
            <person name="Liu H."/>
            <person name="Zhao H."/>
            <person name="Xu D."/>
            <person name="Zhang Y."/>
        </authorList>
    </citation>
    <scope>NUCLEOTIDE SEQUENCE [LARGE SCALE GENOMIC DNA]</scope>
    <source>
        <strain evidence="2">cv. Punajuju</strain>
        <tissue evidence="1">Leaves</tissue>
    </source>
</reference>
<dbReference type="EMBL" id="CM042011">
    <property type="protein sequence ID" value="KAI3765459.1"/>
    <property type="molecule type" value="Genomic_DNA"/>
</dbReference>
<accession>A0ACB9F2G2</accession>
<organism evidence="1 2">
    <name type="scientific">Cichorium intybus</name>
    <name type="common">Chicory</name>
    <dbReference type="NCBI Taxonomy" id="13427"/>
    <lineage>
        <taxon>Eukaryota</taxon>
        <taxon>Viridiplantae</taxon>
        <taxon>Streptophyta</taxon>
        <taxon>Embryophyta</taxon>
        <taxon>Tracheophyta</taxon>
        <taxon>Spermatophyta</taxon>
        <taxon>Magnoliopsida</taxon>
        <taxon>eudicotyledons</taxon>
        <taxon>Gunneridae</taxon>
        <taxon>Pentapetalae</taxon>
        <taxon>asterids</taxon>
        <taxon>campanulids</taxon>
        <taxon>Asterales</taxon>
        <taxon>Asteraceae</taxon>
        <taxon>Cichorioideae</taxon>
        <taxon>Cichorieae</taxon>
        <taxon>Cichoriinae</taxon>
        <taxon>Cichorium</taxon>
    </lineage>
</organism>
<name>A0ACB9F2G2_CICIN</name>
<gene>
    <name evidence="1" type="ORF">L2E82_15493</name>
</gene>
<protein>
    <submittedName>
        <fullName evidence="1">Uncharacterized protein</fullName>
    </submittedName>
</protein>
<dbReference type="Proteomes" id="UP001055811">
    <property type="component" value="Linkage Group LG03"/>
</dbReference>
<proteinExistence type="predicted"/>
<sequence>MAGDEEAPKKAKSTHRVEGVESKTNNNRKRFSKSHATNGLLLKTIQVQNTLYYISSLSPNPNPFFLFSL</sequence>
<comment type="caution">
    <text evidence="1">The sequence shown here is derived from an EMBL/GenBank/DDBJ whole genome shotgun (WGS) entry which is preliminary data.</text>
</comment>